<sequence length="117" mass="12217">MSSTDRTGEASSGNICNVRIGAEYNTIIGICQGGSSLAVTITFVAINVNTLNRGGVVSVGEVAQPGWAQHGKNNFGNGNMYGVNIETNIVNNVLDSDLVDSPISDVQNTPSFQNQTV</sequence>
<accession>A0ABN7TMV8</accession>
<name>A0ABN7TMV8_9BACL</name>
<reference evidence="1 2" key="1">
    <citation type="submission" date="2021-06" db="EMBL/GenBank/DDBJ databases">
        <authorList>
            <person name="Criscuolo A."/>
        </authorList>
    </citation>
    <scope>NUCLEOTIDE SEQUENCE [LARGE SCALE GENOMIC DNA]</scope>
    <source>
        <strain evidence="2">CIP 111802</strain>
    </source>
</reference>
<dbReference type="RefSeq" id="WP_230414872.1">
    <property type="nucleotide sequence ID" value="NZ_CAJVCE010000005.1"/>
</dbReference>
<keyword evidence="2" id="KW-1185">Reference proteome</keyword>
<comment type="caution">
    <text evidence="1">The sequence shown here is derived from an EMBL/GenBank/DDBJ whole genome shotgun (WGS) entry which is preliminary data.</text>
</comment>
<organism evidence="1 2">
    <name type="scientific">Paenibacillus allorhizosphaerae</name>
    <dbReference type="NCBI Taxonomy" id="2849866"/>
    <lineage>
        <taxon>Bacteria</taxon>
        <taxon>Bacillati</taxon>
        <taxon>Bacillota</taxon>
        <taxon>Bacilli</taxon>
        <taxon>Bacillales</taxon>
        <taxon>Paenibacillaceae</taxon>
        <taxon>Paenibacillus</taxon>
    </lineage>
</organism>
<gene>
    <name evidence="1" type="ORF">PAECIP111802_02366</name>
</gene>
<evidence type="ECO:0000313" key="2">
    <source>
        <dbReference type="Proteomes" id="UP000730618"/>
    </source>
</evidence>
<evidence type="ECO:0000313" key="1">
    <source>
        <dbReference type="EMBL" id="CAG7637518.1"/>
    </source>
</evidence>
<protein>
    <recommendedName>
        <fullName evidence="3">Spore germination protein</fullName>
    </recommendedName>
</protein>
<dbReference type="EMBL" id="CAJVCE010000005">
    <property type="protein sequence ID" value="CAG7637518.1"/>
    <property type="molecule type" value="Genomic_DNA"/>
</dbReference>
<proteinExistence type="predicted"/>
<evidence type="ECO:0008006" key="3">
    <source>
        <dbReference type="Google" id="ProtNLM"/>
    </source>
</evidence>
<dbReference type="Proteomes" id="UP000730618">
    <property type="component" value="Unassembled WGS sequence"/>
</dbReference>